<dbReference type="PANTHER" id="PTHR30203">
    <property type="entry name" value="OUTER MEMBRANE CATION EFFLUX PROTEIN"/>
    <property type="match status" value="1"/>
</dbReference>
<dbReference type="eggNOG" id="COG1538">
    <property type="taxonomic scope" value="Bacteria"/>
</dbReference>
<name>A7I391_CAMHC</name>
<dbReference type="SUPFAM" id="SSF56954">
    <property type="entry name" value="Outer membrane efflux proteins (OEP)"/>
    <property type="match status" value="1"/>
</dbReference>
<keyword evidence="4" id="KW-1185">Reference proteome</keyword>
<accession>A7I391</accession>
<evidence type="ECO:0000256" key="1">
    <source>
        <dbReference type="ARBA" id="ARBA00007613"/>
    </source>
</evidence>
<dbReference type="RefSeq" id="WP_012109285.1">
    <property type="nucleotide sequence ID" value="NC_009714.1"/>
</dbReference>
<sequence length="431" mass="50050">MLKSLKFIIVIVFLFMDRSLAITFDEILKHALKNSPDIKISSLDINLASNDLDYAYSYFYPTLSLALNSEYSKRFDDGYNLVYVGESSLAGSTTFQNSASLILRYDILKFGADYYRKESAKQKIETMSFKKCDDELNLALEILENYKKVLILKNSLNINSQKIDIYETLLDYTKRLNKIGEKSKLDVADININLSQIKDEILSAKTQTAYALNMISMLSNLDINDAFDFNDFNIQKNYEFLDFKDTFMAMQIVSKIKEDELNIKSLESSFYPTISFYAKYDFYGDDKDRYWKSVQDSKKYGYRVGISFTWDIFDGGRKNAQLNRARLENEQNKLKLKAANLKYDKEIMDMRNFKNNEEETLKNLELLSKESKRLKDMSLSLNKNGQSDKITVLNQTINALNKEQSLKENIINAGYNLTKADLIAKQKRWCE</sequence>
<protein>
    <submittedName>
        <fullName evidence="3">Outer membrane efflux protein</fullName>
    </submittedName>
</protein>
<evidence type="ECO:0000313" key="4">
    <source>
        <dbReference type="Proteomes" id="UP000002407"/>
    </source>
</evidence>
<dbReference type="HOGENOM" id="CLU_629916_0_0_7"/>
<dbReference type="Pfam" id="PF02321">
    <property type="entry name" value="OEP"/>
    <property type="match status" value="2"/>
</dbReference>
<proteinExistence type="inferred from homology"/>
<dbReference type="Proteomes" id="UP000002407">
    <property type="component" value="Chromosome"/>
</dbReference>
<organism evidence="3 4">
    <name type="scientific">Campylobacter hominis (strain ATCC BAA-381 / DSM 21671 / CCUG 45161 / LMG 19568 / NCTC 13146 / CH001A)</name>
    <dbReference type="NCBI Taxonomy" id="360107"/>
    <lineage>
        <taxon>Bacteria</taxon>
        <taxon>Pseudomonadati</taxon>
        <taxon>Campylobacterota</taxon>
        <taxon>Epsilonproteobacteria</taxon>
        <taxon>Campylobacterales</taxon>
        <taxon>Campylobacteraceae</taxon>
        <taxon>Campylobacter</taxon>
    </lineage>
</organism>
<dbReference type="InterPro" id="IPR003423">
    <property type="entry name" value="OMP_efflux"/>
</dbReference>
<dbReference type="EMBL" id="CP000776">
    <property type="protein sequence ID" value="ABS51061.1"/>
    <property type="molecule type" value="Genomic_DNA"/>
</dbReference>
<reference evidence="4" key="1">
    <citation type="submission" date="2007-07" db="EMBL/GenBank/DDBJ databases">
        <title>Complete genome sequence of Campylobacter hominis ATCC BAA-381, a commensal isolated from the human gastrointestinal tract.</title>
        <authorList>
            <person name="Fouts D.E."/>
            <person name="Mongodin E.F."/>
            <person name="Puiu D."/>
            <person name="Sebastian Y."/>
            <person name="Miller W.G."/>
            <person name="Mandrell R.E."/>
            <person name="Nelson K.E."/>
        </authorList>
    </citation>
    <scope>NUCLEOTIDE SEQUENCE [LARGE SCALE GENOMIC DNA]</scope>
    <source>
        <strain evidence="4">ATCC BAA-381 / LMG 19568 / NCTC 13146 / CH001A</strain>
    </source>
</reference>
<dbReference type="GO" id="GO:0015562">
    <property type="term" value="F:efflux transmembrane transporter activity"/>
    <property type="evidence" value="ECO:0007669"/>
    <property type="project" value="InterPro"/>
</dbReference>
<evidence type="ECO:0000313" key="3">
    <source>
        <dbReference type="EMBL" id="ABS51061.1"/>
    </source>
</evidence>
<dbReference type="AlphaFoldDB" id="A7I391"/>
<dbReference type="OrthoDB" id="5363612at2"/>
<dbReference type="PANTHER" id="PTHR30203:SF24">
    <property type="entry name" value="BLR4935 PROTEIN"/>
    <property type="match status" value="1"/>
</dbReference>
<keyword evidence="2" id="KW-0175">Coiled coil</keyword>
<dbReference type="KEGG" id="cha:CHAB381_1442"/>
<feature type="coiled-coil region" evidence="2">
    <location>
        <begin position="317"/>
        <end position="374"/>
    </location>
</feature>
<comment type="similarity">
    <text evidence="1">Belongs to the outer membrane factor (OMF) (TC 1.B.17) family.</text>
</comment>
<evidence type="ECO:0000256" key="2">
    <source>
        <dbReference type="SAM" id="Coils"/>
    </source>
</evidence>
<dbReference type="STRING" id="360107.CHAB381_1442"/>
<gene>
    <name evidence="3" type="ordered locus">CHAB381_1442</name>
</gene>
<dbReference type="InterPro" id="IPR010131">
    <property type="entry name" value="MdtP/NodT-like"/>
</dbReference>
<dbReference type="Gene3D" id="1.20.1600.10">
    <property type="entry name" value="Outer membrane efflux proteins (OEP)"/>
    <property type="match status" value="1"/>
</dbReference>